<sequence>MIKIKTGIGFDVHQFVKDRDLYLGGVKIPYEFGLKGHSDADVLIHAIIDAIVSPTLATDIGKLFPDTSEEFKNIDSKILLKKAVQMVVEKGFDINNIDSVIIAQEPKISPYIYKMREVLSDIIGIPIENITIKGTTTEYLGFTGRKEGIAAVAVATMIK</sequence>
<dbReference type="GO" id="GO:0008685">
    <property type="term" value="F:2-C-methyl-D-erythritol 2,4-cyclodiphosphate synthase activity"/>
    <property type="evidence" value="ECO:0007669"/>
    <property type="project" value="UniProtKB-UniRule"/>
</dbReference>
<feature type="binding site" evidence="7">
    <location>
        <begin position="59"/>
        <end position="61"/>
    </location>
    <ligand>
        <name>4-CDP-2-C-methyl-D-erythritol 2-phosphate</name>
        <dbReference type="ChEBI" id="CHEBI:57919"/>
    </ligand>
</feature>
<gene>
    <name evidence="7 10" type="primary">ispF</name>
    <name evidence="10" type="ordered locus">DEFDS_1652</name>
</gene>
<name>D3P8R8_DEFDS</name>
<dbReference type="eggNOG" id="COG0245">
    <property type="taxonomic scope" value="Bacteria"/>
</dbReference>
<dbReference type="EC" id="4.6.1.12" evidence="3 7"/>
<feature type="binding site" evidence="7">
    <location>
        <position position="142"/>
    </location>
    <ligand>
        <name>4-CDP-2-C-methyl-D-erythritol 2-phosphate</name>
        <dbReference type="ChEBI" id="CHEBI:57919"/>
    </ligand>
</feature>
<feature type="domain" description="2-C-methyl-D-erythritol 2,4-cyclodiphosphate synthase" evidence="9">
    <location>
        <begin position="4"/>
        <end position="157"/>
    </location>
</feature>
<dbReference type="RefSeq" id="WP_013008354.1">
    <property type="nucleotide sequence ID" value="NC_013939.1"/>
</dbReference>
<feature type="binding site" evidence="7">
    <location>
        <position position="45"/>
    </location>
    <ligand>
        <name>a divalent metal cation</name>
        <dbReference type="ChEBI" id="CHEBI:60240"/>
    </ligand>
</feature>
<comment type="subunit">
    <text evidence="7">Homotrimer.</text>
</comment>
<protein>
    <recommendedName>
        <fullName evidence="3 7">2-C-methyl-D-erythritol 2,4-cyclodiphosphate synthase</fullName>
        <shortName evidence="7">MECDP-synthase</shortName>
        <shortName evidence="7">MECPP-synthase</shortName>
        <shortName evidence="7">MECPS</shortName>
        <ecNumber evidence="3 7">4.6.1.12</ecNumber>
    </recommendedName>
</protein>
<dbReference type="GO" id="GO:0046872">
    <property type="term" value="F:metal ion binding"/>
    <property type="evidence" value="ECO:0007669"/>
    <property type="project" value="UniProtKB-KW"/>
</dbReference>
<comment type="cofactor">
    <cofactor evidence="7">
        <name>a divalent metal cation</name>
        <dbReference type="ChEBI" id="CHEBI:60240"/>
    </cofactor>
    <text evidence="7">Binds 1 divalent metal cation per subunit.</text>
</comment>
<comment type="pathway">
    <text evidence="2 7">Isoprenoid biosynthesis; isopentenyl diphosphate biosynthesis via DXP pathway; isopentenyl diphosphate from 1-deoxy-D-xylulose 5-phosphate: step 4/6.</text>
</comment>
<dbReference type="STRING" id="639282.DEFDS_1652"/>
<evidence type="ECO:0000259" key="9">
    <source>
        <dbReference type="Pfam" id="PF02542"/>
    </source>
</evidence>
<accession>D3P8R8</accession>
<feature type="binding site" evidence="7">
    <location>
        <position position="13"/>
    </location>
    <ligand>
        <name>a divalent metal cation</name>
        <dbReference type="ChEBI" id="CHEBI:60240"/>
    </ligand>
</feature>
<feature type="binding site" evidence="7">
    <location>
        <position position="11"/>
    </location>
    <ligand>
        <name>a divalent metal cation</name>
        <dbReference type="ChEBI" id="CHEBI:60240"/>
    </ligand>
</feature>
<dbReference type="Gene3D" id="3.30.1330.50">
    <property type="entry name" value="2-C-methyl-D-erythritol 2,4-cyclodiphosphate synthase"/>
    <property type="match status" value="1"/>
</dbReference>
<evidence type="ECO:0000256" key="1">
    <source>
        <dbReference type="ARBA" id="ARBA00000200"/>
    </source>
</evidence>
<comment type="function">
    <text evidence="7">Involved in the biosynthesis of isopentenyl diphosphate (IPP) and dimethylallyl diphosphate (DMAPP), two major building blocks of isoprenoid compounds. Catalyzes the conversion of 4-diphosphocytidyl-2-C-methyl-D-erythritol 2-phosphate (CDP-ME2P) to 2-C-methyl-D-erythritol 2,4-cyclodiphosphate (ME-CPP) with a corresponding release of cytidine 5-monophosphate (CMP).</text>
</comment>
<keyword evidence="6 7" id="KW-0456">Lyase</keyword>
<evidence type="ECO:0000256" key="2">
    <source>
        <dbReference type="ARBA" id="ARBA00004709"/>
    </source>
</evidence>
<dbReference type="PROSITE" id="PS01350">
    <property type="entry name" value="ISPF"/>
    <property type="match status" value="1"/>
</dbReference>
<evidence type="ECO:0000256" key="7">
    <source>
        <dbReference type="HAMAP-Rule" id="MF_00107"/>
    </source>
</evidence>
<dbReference type="HOGENOM" id="CLU_084630_2_0_0"/>
<keyword evidence="11" id="KW-1185">Reference proteome</keyword>
<feature type="binding site" evidence="7">
    <location>
        <begin position="11"/>
        <end position="13"/>
    </location>
    <ligand>
        <name>4-CDP-2-C-methyl-D-erythritol 2-phosphate</name>
        <dbReference type="ChEBI" id="CHEBI:57919"/>
    </ligand>
</feature>
<comment type="similarity">
    <text evidence="7 8">Belongs to the IspF family.</text>
</comment>
<dbReference type="GO" id="GO:0019288">
    <property type="term" value="P:isopentenyl diphosphate biosynthetic process, methylerythritol 4-phosphate pathway"/>
    <property type="evidence" value="ECO:0007669"/>
    <property type="project" value="UniProtKB-UniRule"/>
</dbReference>
<dbReference type="EMBL" id="AP011529">
    <property type="protein sequence ID" value="BAI81108.1"/>
    <property type="molecule type" value="Genomic_DNA"/>
</dbReference>
<dbReference type="KEGG" id="ddf:DEFDS_1652"/>
<dbReference type="GO" id="GO:0016114">
    <property type="term" value="P:terpenoid biosynthetic process"/>
    <property type="evidence" value="ECO:0007669"/>
    <property type="project" value="InterPro"/>
</dbReference>
<dbReference type="SUPFAM" id="SSF69765">
    <property type="entry name" value="IpsF-like"/>
    <property type="match status" value="1"/>
</dbReference>
<keyword evidence="5 7" id="KW-0414">Isoprene biosynthesis</keyword>
<dbReference type="PANTHER" id="PTHR43181:SF1">
    <property type="entry name" value="2-C-METHYL-D-ERYTHRITOL 2,4-CYCLODIPHOSPHATE SYNTHASE, CHLOROPLASTIC"/>
    <property type="match status" value="1"/>
</dbReference>
<evidence type="ECO:0000313" key="10">
    <source>
        <dbReference type="EMBL" id="BAI81108.1"/>
    </source>
</evidence>
<evidence type="ECO:0000256" key="8">
    <source>
        <dbReference type="RuleBase" id="RU004395"/>
    </source>
</evidence>
<dbReference type="NCBIfam" id="TIGR00151">
    <property type="entry name" value="ispF"/>
    <property type="match status" value="1"/>
</dbReference>
<comment type="catalytic activity">
    <reaction evidence="1 7 8">
        <text>4-CDP-2-C-methyl-D-erythritol 2-phosphate = 2-C-methyl-D-erythritol 2,4-cyclic diphosphate + CMP</text>
        <dbReference type="Rhea" id="RHEA:23864"/>
        <dbReference type="ChEBI" id="CHEBI:57919"/>
        <dbReference type="ChEBI" id="CHEBI:58483"/>
        <dbReference type="ChEBI" id="CHEBI:60377"/>
        <dbReference type="EC" id="4.6.1.12"/>
    </reaction>
</comment>
<feature type="site" description="Transition state stabilizer" evidence="7">
    <location>
        <position position="136"/>
    </location>
</feature>
<proteinExistence type="inferred from homology"/>
<keyword evidence="4 7" id="KW-0479">Metal-binding</keyword>
<dbReference type="InterPro" id="IPR036571">
    <property type="entry name" value="MECDP_synthase_sf"/>
</dbReference>
<dbReference type="CDD" id="cd00554">
    <property type="entry name" value="MECDP_synthase"/>
    <property type="match status" value="1"/>
</dbReference>
<feature type="binding site" evidence="7">
    <location>
        <position position="145"/>
    </location>
    <ligand>
        <name>4-CDP-2-C-methyl-D-erythritol 2-phosphate</name>
        <dbReference type="ChEBI" id="CHEBI:57919"/>
    </ligand>
</feature>
<evidence type="ECO:0000256" key="3">
    <source>
        <dbReference type="ARBA" id="ARBA00012579"/>
    </source>
</evidence>
<evidence type="ECO:0000313" key="11">
    <source>
        <dbReference type="Proteomes" id="UP000001520"/>
    </source>
</evidence>
<dbReference type="InterPro" id="IPR020555">
    <property type="entry name" value="MECDP_synthase_CS"/>
</dbReference>
<organism evidence="10 11">
    <name type="scientific">Deferribacter desulfuricans (strain DSM 14783 / JCM 11476 / NBRC 101012 / SSM1)</name>
    <dbReference type="NCBI Taxonomy" id="639282"/>
    <lineage>
        <taxon>Bacteria</taxon>
        <taxon>Pseudomonadati</taxon>
        <taxon>Deferribacterota</taxon>
        <taxon>Deferribacteres</taxon>
        <taxon>Deferribacterales</taxon>
        <taxon>Deferribacteraceae</taxon>
        <taxon>Deferribacter</taxon>
    </lineage>
</organism>
<feature type="binding site" evidence="7">
    <location>
        <begin position="37"/>
        <end position="38"/>
    </location>
    <ligand>
        <name>4-CDP-2-C-methyl-D-erythritol 2-phosphate</name>
        <dbReference type="ChEBI" id="CHEBI:57919"/>
    </ligand>
</feature>
<dbReference type="Proteomes" id="UP000001520">
    <property type="component" value="Chromosome"/>
</dbReference>
<dbReference type="PANTHER" id="PTHR43181">
    <property type="entry name" value="2-C-METHYL-D-ERYTHRITOL 2,4-CYCLODIPHOSPHATE SYNTHASE, CHLOROPLASTIC"/>
    <property type="match status" value="1"/>
</dbReference>
<dbReference type="AlphaFoldDB" id="D3P8R8"/>
<reference evidence="10 11" key="1">
    <citation type="journal article" date="2010" name="DNA Res.">
        <title>Bacterial lifestyle in a deep-sea hydrothermal vent chimney revealed by the genome sequence of the thermophilic bacterium Deferribacter desulfuricans SSM1.</title>
        <authorList>
            <person name="Takaki Y."/>
            <person name="Shimamura S."/>
            <person name="Nakagawa S."/>
            <person name="Fukuhara Y."/>
            <person name="Horikawa H."/>
            <person name="Ankai A."/>
            <person name="Harada T."/>
            <person name="Hosoyama A."/>
            <person name="Oguchi A."/>
            <person name="Fukui S."/>
            <person name="Fujita N."/>
            <person name="Takami H."/>
            <person name="Takai K."/>
        </authorList>
    </citation>
    <scope>NUCLEOTIDE SEQUENCE [LARGE SCALE GENOMIC DNA]</scope>
    <source>
        <strain evidence="11">DSM 14783 / JCM 11476 / NBRC 101012 / SSM1</strain>
    </source>
</reference>
<feature type="binding site" evidence="7">
    <location>
        <begin position="135"/>
        <end position="138"/>
    </location>
    <ligand>
        <name>4-CDP-2-C-methyl-D-erythritol 2-phosphate</name>
        <dbReference type="ChEBI" id="CHEBI:57919"/>
    </ligand>
</feature>
<dbReference type="UniPathway" id="UPA00056">
    <property type="reaction ID" value="UER00095"/>
</dbReference>
<dbReference type="Pfam" id="PF02542">
    <property type="entry name" value="YgbB"/>
    <property type="match status" value="1"/>
</dbReference>
<evidence type="ECO:0000256" key="5">
    <source>
        <dbReference type="ARBA" id="ARBA00023229"/>
    </source>
</evidence>
<dbReference type="HAMAP" id="MF_00107">
    <property type="entry name" value="IspF"/>
    <property type="match status" value="1"/>
</dbReference>
<feature type="site" description="Transition state stabilizer" evidence="7">
    <location>
        <position position="37"/>
    </location>
</feature>
<comment type="caution">
    <text evidence="7">Lacks conserved residue(s) required for the propagation of feature annotation.</text>
</comment>
<evidence type="ECO:0000256" key="6">
    <source>
        <dbReference type="ARBA" id="ARBA00023239"/>
    </source>
</evidence>
<dbReference type="InterPro" id="IPR003526">
    <property type="entry name" value="MECDP_synthase"/>
</dbReference>
<evidence type="ECO:0000256" key="4">
    <source>
        <dbReference type="ARBA" id="ARBA00022723"/>
    </source>
</evidence>